<gene>
    <name evidence="3" type="ORF">Msi02_37180</name>
</gene>
<evidence type="ECO:0000256" key="2">
    <source>
        <dbReference type="SAM" id="Phobius"/>
    </source>
</evidence>
<comment type="caution">
    <text evidence="3">The sequence shown here is derived from an EMBL/GenBank/DDBJ whole genome shotgun (WGS) entry which is preliminary data.</text>
</comment>
<evidence type="ECO:0000313" key="4">
    <source>
        <dbReference type="Proteomes" id="UP000660454"/>
    </source>
</evidence>
<dbReference type="Proteomes" id="UP000660454">
    <property type="component" value="Unassembled WGS sequence"/>
</dbReference>
<keyword evidence="4" id="KW-1185">Reference proteome</keyword>
<feature type="transmembrane region" description="Helical" evidence="2">
    <location>
        <begin position="15"/>
        <end position="37"/>
    </location>
</feature>
<feature type="region of interest" description="Disordered" evidence="1">
    <location>
        <begin position="47"/>
        <end position="72"/>
    </location>
</feature>
<sequence length="72" mass="7551">MAAVTVSPRPRVGTVVARVQAALMLVVYGIAPLAFAVDMGIDRAPAPPPTCRRSWTPKTRPITTPGHLSTSA</sequence>
<evidence type="ECO:0000256" key="1">
    <source>
        <dbReference type="SAM" id="MobiDB-lite"/>
    </source>
</evidence>
<name>A0ABQ4GN91_9ACTN</name>
<accession>A0ABQ4GN91</accession>
<proteinExistence type="predicted"/>
<dbReference type="EMBL" id="BOOF01000019">
    <property type="protein sequence ID" value="GIH62901.1"/>
    <property type="molecule type" value="Genomic_DNA"/>
</dbReference>
<evidence type="ECO:0000313" key="3">
    <source>
        <dbReference type="EMBL" id="GIH62901.1"/>
    </source>
</evidence>
<keyword evidence="2" id="KW-1133">Transmembrane helix</keyword>
<reference evidence="3 4" key="1">
    <citation type="submission" date="2021-01" db="EMBL/GenBank/DDBJ databases">
        <title>Whole genome shotgun sequence of Microbispora siamensis NBRC 104113.</title>
        <authorList>
            <person name="Komaki H."/>
            <person name="Tamura T."/>
        </authorList>
    </citation>
    <scope>NUCLEOTIDE SEQUENCE [LARGE SCALE GENOMIC DNA]</scope>
    <source>
        <strain evidence="3 4">NBRC 104113</strain>
    </source>
</reference>
<keyword evidence="2" id="KW-0812">Transmembrane</keyword>
<keyword evidence="2" id="KW-0472">Membrane</keyword>
<organism evidence="3 4">
    <name type="scientific">Microbispora siamensis</name>
    <dbReference type="NCBI Taxonomy" id="564413"/>
    <lineage>
        <taxon>Bacteria</taxon>
        <taxon>Bacillati</taxon>
        <taxon>Actinomycetota</taxon>
        <taxon>Actinomycetes</taxon>
        <taxon>Streptosporangiales</taxon>
        <taxon>Streptosporangiaceae</taxon>
        <taxon>Microbispora</taxon>
    </lineage>
</organism>
<protein>
    <submittedName>
        <fullName evidence="3">Uncharacterized protein</fullName>
    </submittedName>
</protein>